<evidence type="ECO:0000313" key="6">
    <source>
        <dbReference type="RefSeq" id="XP_006822252.1"/>
    </source>
</evidence>
<organism evidence="5 6">
    <name type="scientific">Saccoglossus kowalevskii</name>
    <name type="common">Acorn worm</name>
    <dbReference type="NCBI Taxonomy" id="10224"/>
    <lineage>
        <taxon>Eukaryota</taxon>
        <taxon>Metazoa</taxon>
        <taxon>Hemichordata</taxon>
        <taxon>Enteropneusta</taxon>
        <taxon>Harrimaniidae</taxon>
        <taxon>Saccoglossus</taxon>
    </lineage>
</organism>
<keyword evidence="5" id="KW-1185">Reference proteome</keyword>
<evidence type="ECO:0000256" key="2">
    <source>
        <dbReference type="ARBA" id="ARBA00022763"/>
    </source>
</evidence>
<evidence type="ECO:0000313" key="5">
    <source>
        <dbReference type="Proteomes" id="UP000694865"/>
    </source>
</evidence>
<dbReference type="PANTHER" id="PTHR11289:SF0">
    <property type="entry name" value="BREAST CANCER TYPE 2 SUSCEPTIBILITY PROTEIN"/>
    <property type="match status" value="1"/>
</dbReference>
<evidence type="ECO:0000256" key="4">
    <source>
        <dbReference type="SAM" id="MobiDB-lite"/>
    </source>
</evidence>
<gene>
    <name evidence="6" type="primary">LOC102803391</name>
</gene>
<dbReference type="InterPro" id="IPR002093">
    <property type="entry name" value="BRCA2_repeat"/>
</dbReference>
<dbReference type="Proteomes" id="UP000694865">
    <property type="component" value="Unplaced"/>
</dbReference>
<evidence type="ECO:0000256" key="1">
    <source>
        <dbReference type="ARBA" id="ARBA00022737"/>
    </source>
</evidence>
<feature type="region of interest" description="Disordered" evidence="4">
    <location>
        <begin position="756"/>
        <end position="780"/>
    </location>
</feature>
<dbReference type="Pfam" id="PF00634">
    <property type="entry name" value="BRCA2"/>
    <property type="match status" value="2"/>
</dbReference>
<evidence type="ECO:0000256" key="3">
    <source>
        <dbReference type="ARBA" id="ARBA00023204"/>
    </source>
</evidence>
<dbReference type="RefSeq" id="XP_006822252.1">
    <property type="nucleotide sequence ID" value="XM_006822189.1"/>
</dbReference>
<dbReference type="InterPro" id="IPR015525">
    <property type="entry name" value="BRCA2"/>
</dbReference>
<feature type="compositionally biased region" description="Basic and acidic residues" evidence="4">
    <location>
        <begin position="418"/>
        <end position="428"/>
    </location>
</feature>
<feature type="compositionally biased region" description="Low complexity" evidence="4">
    <location>
        <begin position="156"/>
        <end position="167"/>
    </location>
</feature>
<accession>A0ABM0MQG1</accession>
<proteinExistence type="predicted"/>
<reference evidence="6" key="1">
    <citation type="submission" date="2025-08" db="UniProtKB">
        <authorList>
            <consortium name="RefSeq"/>
        </authorList>
    </citation>
    <scope>IDENTIFICATION</scope>
    <source>
        <tissue evidence="6">Testes</tissue>
    </source>
</reference>
<dbReference type="GeneID" id="102803391"/>
<sequence>MKPYTNGKFQKRCQNNDSKDLEFKIYSKCVRRPLRFKTFITEELSLELGPTDEDWFKKRVRNESAVGNDNSPWKQNNQQDFGSKNVFATPSRPLEKSSSVYLPDDADCVDHSNLVETEMPMPDMNISEHGFSPTTPDFSAVFHHPLNKSSQLLPGSASSTSSVQSTSFNWNPNRQDDTPQFMKRLFKTPLSIARSNTMKTPQRVSASLGADLNESFMSWTSSLATPPTGTVSDHKNRSACKNDVDGIQRKTQVLARSLFSGGTCDSVSESNVWKTNHHEKLKDFGNELSLIMPKSQSQEDIKSTPLLAMPNSESQEDNKSTPLLKMPNSESQEDIKSTPLLAMPNSESQEDNKSTPLLKMPNSESQEDIKSTPLLAMPNSESQEDNKSTPLLKMPNSESQEDNKSTPLLKMQNSESQEDNKSTPRLEMPKSQNQENNKSKPLLKMPNSDSQDNKEISLSDSVGQKHSIIIPNLEDPSSAVNVTAPESPEIHNPTKVVSIGRWKDSDLASDTVNRNNTVSSENQNANNNLMCVKNSKKLCDTKITFRPETYGNSSPILTSSPQTPHVSCNIGKTLAFLFDSPPEIEIKPTKADTSREQSMKDYCHVGKPLLKKYSALPCTVSTSPPSHDLSLQQNNSVGSTHITDETMPNCNSLDNSVMFSQISPTYAEAIFLATDQASANHVFECCTETEKVISSNKVIRGASAKSVDECKTVAEHVTIIPSAEPNKSCTAIYKSKVNKFQYPTCSEMTERNHFKSQSLLNRMKQTDDDKEDEESDNTYCDTKSTVSVNGSCSLTKVSQGAFVPFSSYMSKEKQQSLSSSTSNRTQSIVNTSLLRCNIKSVGCKRRILDHSLASSKRLKVDHHSGIERKVSFHIHDKRMEIPVSTTAYQEPDRHPKDSENSELKTWHKSEPTNIDSVVVSNFRKSLSESVSSTSPVNMHTECKSKDTCVTSPVCKESTVVSDTAFKGFLTASHKKIKISQSSMLMARKLMNDIASVPDDSEMHAFTFAGDKGNPLNKLVVVTPVKNDSATEITNSRDMPVIADFNSTIGRAIDKTEDTAKVTHSIICNASSADYPVNQGLPSTSEIVLLNNQKITSDLKNGNDCGMSSNISGFSCASGKTISISSASIQRAKQIIMDIDNEEASFPSKFVNATETTTSVQGCSKLPKRFKPFKPPAPTNNSKDSEETVVRSLLVGLKSSCIKNNDSTETNTSNRTCCESEKDLLCNEQLTCNDSFADDMHTSTQVAKELLAVEEFELQLAEMKQEESSNRCNSRLTLNEVEVVMDTSNDHMSTLEKKEQIAEWQNVQDLDSFGSEDCEVVFNFHKNIEATAAKDIESCCDNNNTKSRQVKVNDVLCNSNISDDFKAFSDLNFPSVELTSKTDKDKYDKTFQNASEKNVPGKVHLVHTEEIPVKGFVGFQTASGKGVKISEKALKKAKSIISEVEMEEDRMAFEIDNGDTVSGEKVDKILDKGLQNVQRCP</sequence>
<protein>
    <submittedName>
        <fullName evidence="6">Uncharacterized threonine-rich GPI-anchored glycoprotein PJ4664.02-like</fullName>
    </submittedName>
</protein>
<feature type="region of interest" description="Disordered" evidence="4">
    <location>
        <begin position="151"/>
        <end position="177"/>
    </location>
</feature>
<keyword evidence="1" id="KW-0677">Repeat</keyword>
<feature type="region of interest" description="Disordered" evidence="4">
    <location>
        <begin position="65"/>
        <end position="84"/>
    </location>
</feature>
<feature type="region of interest" description="Disordered" evidence="4">
    <location>
        <begin position="294"/>
        <end position="492"/>
    </location>
</feature>
<keyword evidence="3" id="KW-0234">DNA repair</keyword>
<dbReference type="PANTHER" id="PTHR11289">
    <property type="entry name" value="BREAST CANCER TYPE 2 SUSCEPTIBILITY PROTEIN BRCA2"/>
    <property type="match status" value="1"/>
</dbReference>
<dbReference type="PROSITE" id="PS50138">
    <property type="entry name" value="BRCA2_REPEAT"/>
    <property type="match status" value="3"/>
</dbReference>
<name>A0ABM0MQG1_SACKO</name>
<keyword evidence="2" id="KW-0227">DNA damage</keyword>